<dbReference type="Proteomes" id="UP000410492">
    <property type="component" value="Unassembled WGS sequence"/>
</dbReference>
<evidence type="ECO:0000313" key="2">
    <source>
        <dbReference type="Proteomes" id="UP000410492"/>
    </source>
</evidence>
<dbReference type="AlphaFoldDB" id="A0A653CCQ8"/>
<gene>
    <name evidence="1" type="ORF">CALMAC_LOCUS8089</name>
</gene>
<proteinExistence type="predicted"/>
<protein>
    <submittedName>
        <fullName evidence="1">Uncharacterized protein</fullName>
    </submittedName>
</protein>
<organism evidence="1 2">
    <name type="scientific">Callosobruchus maculatus</name>
    <name type="common">Southern cowpea weevil</name>
    <name type="synonym">Pulse bruchid</name>
    <dbReference type="NCBI Taxonomy" id="64391"/>
    <lineage>
        <taxon>Eukaryota</taxon>
        <taxon>Metazoa</taxon>
        <taxon>Ecdysozoa</taxon>
        <taxon>Arthropoda</taxon>
        <taxon>Hexapoda</taxon>
        <taxon>Insecta</taxon>
        <taxon>Pterygota</taxon>
        <taxon>Neoptera</taxon>
        <taxon>Endopterygota</taxon>
        <taxon>Coleoptera</taxon>
        <taxon>Polyphaga</taxon>
        <taxon>Cucujiformia</taxon>
        <taxon>Chrysomeloidea</taxon>
        <taxon>Chrysomelidae</taxon>
        <taxon>Bruchinae</taxon>
        <taxon>Bruchini</taxon>
        <taxon>Callosobruchus</taxon>
    </lineage>
</organism>
<evidence type="ECO:0000313" key="1">
    <source>
        <dbReference type="EMBL" id="VEN45731.1"/>
    </source>
</evidence>
<name>A0A653CCQ8_CALMS</name>
<accession>A0A653CCQ8</accession>
<dbReference type="EMBL" id="CAACVG010007495">
    <property type="protein sequence ID" value="VEN45731.1"/>
    <property type="molecule type" value="Genomic_DNA"/>
</dbReference>
<reference evidence="1 2" key="1">
    <citation type="submission" date="2019-01" db="EMBL/GenBank/DDBJ databases">
        <authorList>
            <person name="Sayadi A."/>
        </authorList>
    </citation>
    <scope>NUCLEOTIDE SEQUENCE [LARGE SCALE GENOMIC DNA]</scope>
</reference>
<sequence length="51" mass="6317">MTQNLTLIGEDIILFRWVNIFTNTWPTEKYWRALQSTWISECYRSNKWYAK</sequence>
<keyword evidence="2" id="KW-1185">Reference proteome</keyword>